<dbReference type="SMART" id="SM00380">
    <property type="entry name" value="AP2"/>
    <property type="match status" value="2"/>
</dbReference>
<feature type="region of interest" description="Disordered" evidence="6">
    <location>
        <begin position="1"/>
        <end position="57"/>
    </location>
</feature>
<name>A0A388JNJ0_CHABU</name>
<evidence type="ECO:0000313" key="9">
    <source>
        <dbReference type="Proteomes" id="UP000265515"/>
    </source>
</evidence>
<dbReference type="InterPro" id="IPR016177">
    <property type="entry name" value="DNA-bd_dom_sf"/>
</dbReference>
<keyword evidence="4" id="KW-0804">Transcription</keyword>
<keyword evidence="5" id="KW-0539">Nucleus</keyword>
<feature type="compositionally biased region" description="Low complexity" evidence="6">
    <location>
        <begin position="20"/>
        <end position="38"/>
    </location>
</feature>
<evidence type="ECO:0000256" key="6">
    <source>
        <dbReference type="SAM" id="MobiDB-lite"/>
    </source>
</evidence>
<dbReference type="PROSITE" id="PS51032">
    <property type="entry name" value="AP2_ERF"/>
    <property type="match status" value="1"/>
</dbReference>
<dbReference type="GO" id="GO:0003677">
    <property type="term" value="F:DNA binding"/>
    <property type="evidence" value="ECO:0007669"/>
    <property type="project" value="UniProtKB-KW"/>
</dbReference>
<organism evidence="8 9">
    <name type="scientific">Chara braunii</name>
    <name type="common">Braun's stonewort</name>
    <dbReference type="NCBI Taxonomy" id="69332"/>
    <lineage>
        <taxon>Eukaryota</taxon>
        <taxon>Viridiplantae</taxon>
        <taxon>Streptophyta</taxon>
        <taxon>Charophyceae</taxon>
        <taxon>Charales</taxon>
        <taxon>Characeae</taxon>
        <taxon>Chara</taxon>
    </lineage>
</organism>
<keyword evidence="2" id="KW-0805">Transcription regulation</keyword>
<dbReference type="PANTHER" id="PTHR32467:SF90">
    <property type="entry name" value="AP2-LIKE ETHYLENE-RESPONSIVE TRANSCRIPTION FACTOR AIL1"/>
    <property type="match status" value="1"/>
</dbReference>
<feature type="compositionally biased region" description="Basic and acidic residues" evidence="6">
    <location>
        <begin position="434"/>
        <end position="453"/>
    </location>
</feature>
<proteinExistence type="predicted"/>
<dbReference type="InterPro" id="IPR036955">
    <property type="entry name" value="AP2/ERF_dom_sf"/>
</dbReference>
<reference evidence="8 9" key="1">
    <citation type="journal article" date="2018" name="Cell">
        <title>The Chara Genome: Secondary Complexity and Implications for Plant Terrestrialization.</title>
        <authorList>
            <person name="Nishiyama T."/>
            <person name="Sakayama H."/>
            <person name="Vries J.D."/>
            <person name="Buschmann H."/>
            <person name="Saint-Marcoux D."/>
            <person name="Ullrich K.K."/>
            <person name="Haas F.B."/>
            <person name="Vanderstraeten L."/>
            <person name="Becker D."/>
            <person name="Lang D."/>
            <person name="Vosolsobe S."/>
            <person name="Rombauts S."/>
            <person name="Wilhelmsson P.K.I."/>
            <person name="Janitza P."/>
            <person name="Kern R."/>
            <person name="Heyl A."/>
            <person name="Rumpler F."/>
            <person name="Villalobos L.I.A.C."/>
            <person name="Clay J.M."/>
            <person name="Skokan R."/>
            <person name="Toyoda A."/>
            <person name="Suzuki Y."/>
            <person name="Kagoshima H."/>
            <person name="Schijlen E."/>
            <person name="Tajeshwar N."/>
            <person name="Catarino B."/>
            <person name="Hetherington A.J."/>
            <person name="Saltykova A."/>
            <person name="Bonnot C."/>
            <person name="Breuninger H."/>
            <person name="Symeonidi A."/>
            <person name="Radhakrishnan G.V."/>
            <person name="Van Nieuwerburgh F."/>
            <person name="Deforce D."/>
            <person name="Chang C."/>
            <person name="Karol K.G."/>
            <person name="Hedrich R."/>
            <person name="Ulvskov P."/>
            <person name="Glockner G."/>
            <person name="Delwiche C.F."/>
            <person name="Petrasek J."/>
            <person name="Van de Peer Y."/>
            <person name="Friml J."/>
            <person name="Beilby M."/>
            <person name="Dolan L."/>
            <person name="Kohara Y."/>
            <person name="Sugano S."/>
            <person name="Fujiyama A."/>
            <person name="Delaux P.-M."/>
            <person name="Quint M."/>
            <person name="TheiBen G."/>
            <person name="Hagemann M."/>
            <person name="Harholt J."/>
            <person name="Dunand C."/>
            <person name="Zachgo S."/>
            <person name="Langdale J."/>
            <person name="Maumus F."/>
            <person name="Straeten D.V.D."/>
            <person name="Gould S.B."/>
            <person name="Rensing S.A."/>
        </authorList>
    </citation>
    <scope>NUCLEOTIDE SEQUENCE [LARGE SCALE GENOMIC DNA]</scope>
    <source>
        <strain evidence="8 9">S276</strain>
    </source>
</reference>
<comment type="subcellular location">
    <subcellularLocation>
        <location evidence="1">Nucleus</location>
    </subcellularLocation>
</comment>
<evidence type="ECO:0000256" key="5">
    <source>
        <dbReference type="ARBA" id="ARBA00023242"/>
    </source>
</evidence>
<feature type="region of interest" description="Disordered" evidence="6">
    <location>
        <begin position="420"/>
        <end position="507"/>
    </location>
</feature>
<dbReference type="GO" id="GO:0003700">
    <property type="term" value="F:DNA-binding transcription factor activity"/>
    <property type="evidence" value="ECO:0007669"/>
    <property type="project" value="InterPro"/>
</dbReference>
<keyword evidence="9" id="KW-1185">Reference proteome</keyword>
<dbReference type="Gramene" id="GBG59354">
    <property type="protein sequence ID" value="GBG59354"/>
    <property type="gene ID" value="CBR_g38383"/>
</dbReference>
<dbReference type="SUPFAM" id="SSF54171">
    <property type="entry name" value="DNA-binding domain"/>
    <property type="match status" value="2"/>
</dbReference>
<sequence length="543" mass="60999">MVSIRKKKSIADLRTKSVKQEPQSSSQPASSVVEPAVATPGEGQVVSSSPSEYVQGSPRLFAEQEIIAKRSELSLTPPTGDRASNAVHPDTENSAQSLKKRKRISSIERDHDRTRNREWDGDEPLQPPPNKLQSIFRGVYKTGLKWVTHIRVNGNTVYLGAFFSEVEAARLYDRAAYICKRPPNFVMTDEEKNALDKLAWDEFLTKTKQEIAILAARQEKKDRNNNSVEPPRRVSHYTGVFSTGRKWVAHIRVDGSTVFLGVVNSEDEASHLFDRIHTILLKLQTKCLSATLRERYPSGRLVPCEMRNGVDQYVHAVDEVKKLKEKSQFRGVYKNNSKWQAGIKVNGKQLHLGTVSTEEAAAHLYDRAAYILGRDTNLPIVTAEKEDLDKMTWEEFIASTKGGMLLKRDCRAKLSGRGGARLKTRGRNTAQCDTEEKREDQPVMVQPEREEVARLSPPVTRRSSIMAGRDRDRECSPAKDSSLRAKRTKTDSAGHGKVQNFDQGSDSSMHFADVNDTANAADDTESRTRWMISCLVEALEQHP</sequence>
<feature type="region of interest" description="Disordered" evidence="6">
    <location>
        <begin position="71"/>
        <end position="130"/>
    </location>
</feature>
<protein>
    <recommendedName>
        <fullName evidence="7">AP2/ERF domain-containing protein</fullName>
    </recommendedName>
</protein>
<feature type="compositionally biased region" description="Polar residues" evidence="6">
    <location>
        <begin position="45"/>
        <end position="54"/>
    </location>
</feature>
<gene>
    <name evidence="8" type="ORF">CBR_g38383</name>
</gene>
<feature type="domain" description="AP2/ERF" evidence="7">
    <location>
        <begin position="328"/>
        <end position="384"/>
    </location>
</feature>
<dbReference type="InterPro" id="IPR001471">
    <property type="entry name" value="AP2/ERF_dom"/>
</dbReference>
<dbReference type="Gene3D" id="3.30.730.10">
    <property type="entry name" value="AP2/ERF domain"/>
    <property type="match status" value="2"/>
</dbReference>
<feature type="compositionally biased region" description="Basic and acidic residues" evidence="6">
    <location>
        <begin position="9"/>
        <end position="19"/>
    </location>
</feature>
<dbReference type="EMBL" id="BFEA01000004">
    <property type="protein sequence ID" value="GBG59354.1"/>
    <property type="molecule type" value="Genomic_DNA"/>
</dbReference>
<dbReference type="Proteomes" id="UP000265515">
    <property type="component" value="Unassembled WGS sequence"/>
</dbReference>
<evidence type="ECO:0000256" key="4">
    <source>
        <dbReference type="ARBA" id="ARBA00023163"/>
    </source>
</evidence>
<dbReference type="AlphaFoldDB" id="A0A388JNJ0"/>
<dbReference type="OrthoDB" id="568096at2759"/>
<evidence type="ECO:0000256" key="3">
    <source>
        <dbReference type="ARBA" id="ARBA00023125"/>
    </source>
</evidence>
<keyword evidence="3" id="KW-0238">DNA-binding</keyword>
<evidence type="ECO:0000256" key="1">
    <source>
        <dbReference type="ARBA" id="ARBA00004123"/>
    </source>
</evidence>
<evidence type="ECO:0000259" key="7">
    <source>
        <dbReference type="PROSITE" id="PS51032"/>
    </source>
</evidence>
<feature type="compositionally biased region" description="Basic and acidic residues" evidence="6">
    <location>
        <begin position="468"/>
        <end position="494"/>
    </location>
</feature>
<comment type="caution">
    <text evidence="8">The sequence shown here is derived from an EMBL/GenBank/DDBJ whole genome shotgun (WGS) entry which is preliminary data.</text>
</comment>
<accession>A0A388JNJ0</accession>
<dbReference type="GO" id="GO:0005634">
    <property type="term" value="C:nucleus"/>
    <property type="evidence" value="ECO:0007669"/>
    <property type="project" value="UniProtKB-SubCell"/>
</dbReference>
<evidence type="ECO:0000313" key="8">
    <source>
        <dbReference type="EMBL" id="GBG59354.1"/>
    </source>
</evidence>
<evidence type="ECO:0000256" key="2">
    <source>
        <dbReference type="ARBA" id="ARBA00023015"/>
    </source>
</evidence>
<dbReference type="PANTHER" id="PTHR32467">
    <property type="entry name" value="AP2-LIKE ETHYLENE-RESPONSIVE TRANSCRIPTION FACTOR"/>
    <property type="match status" value="1"/>
</dbReference>
<feature type="compositionally biased region" description="Basic and acidic residues" evidence="6">
    <location>
        <begin position="105"/>
        <end position="119"/>
    </location>
</feature>